<name>A0ABW2HGM5_9MICO</name>
<accession>A0ABW2HGM5</accession>
<dbReference type="SUPFAM" id="SSF52266">
    <property type="entry name" value="SGNH hydrolase"/>
    <property type="match status" value="1"/>
</dbReference>
<dbReference type="GO" id="GO:0016787">
    <property type="term" value="F:hydrolase activity"/>
    <property type="evidence" value="ECO:0007669"/>
    <property type="project" value="UniProtKB-KW"/>
</dbReference>
<organism evidence="3 4">
    <name type="scientific">Microbacterium fluvii</name>
    <dbReference type="NCBI Taxonomy" id="415215"/>
    <lineage>
        <taxon>Bacteria</taxon>
        <taxon>Bacillati</taxon>
        <taxon>Actinomycetota</taxon>
        <taxon>Actinomycetes</taxon>
        <taxon>Micrococcales</taxon>
        <taxon>Microbacteriaceae</taxon>
        <taxon>Microbacterium</taxon>
    </lineage>
</organism>
<dbReference type="InterPro" id="IPR036514">
    <property type="entry name" value="SGNH_hydro_sf"/>
</dbReference>
<comment type="caution">
    <text evidence="3">The sequence shown here is derived from an EMBL/GenBank/DDBJ whole genome shotgun (WGS) entry which is preliminary data.</text>
</comment>
<keyword evidence="1" id="KW-0472">Membrane</keyword>
<sequence length="241" mass="24081">MSPIARKGRTRWWRYALVAVLAAVTAACAAYAVYSVSPSSSADGAGEAPNAVSAEPGAAIVAFLGDEHTASGSDEDDTTWPAQVAKANGWTLVDLSTAHAGYATRPDGDDCSSDFCPSILDRVPEAVASGASVVIIAAGTADADADPDVVRDDMTATYAALAAGLPGVTIVAVGPAGTDQADPVALAADGVLRAAADAADVEYVSLLAPPALESDQIDKSGTLNKTGQDAIAQAVLKALAP</sequence>
<keyword evidence="1" id="KW-1133">Transmembrane helix</keyword>
<reference evidence="4" key="1">
    <citation type="journal article" date="2019" name="Int. J. Syst. Evol. Microbiol.">
        <title>The Global Catalogue of Microorganisms (GCM) 10K type strain sequencing project: providing services to taxonomists for standard genome sequencing and annotation.</title>
        <authorList>
            <consortium name="The Broad Institute Genomics Platform"/>
            <consortium name="The Broad Institute Genome Sequencing Center for Infectious Disease"/>
            <person name="Wu L."/>
            <person name="Ma J."/>
        </authorList>
    </citation>
    <scope>NUCLEOTIDE SEQUENCE [LARGE SCALE GENOMIC DNA]</scope>
    <source>
        <strain evidence="4">CGMCC 1.15772</strain>
    </source>
</reference>
<dbReference type="EMBL" id="JBHTBE010000004">
    <property type="protein sequence ID" value="MFC7270308.1"/>
    <property type="molecule type" value="Genomic_DNA"/>
</dbReference>
<keyword evidence="4" id="KW-1185">Reference proteome</keyword>
<proteinExistence type="predicted"/>
<dbReference type="RefSeq" id="WP_262875237.1">
    <property type="nucleotide sequence ID" value="NZ_BAABKW010000007.1"/>
</dbReference>
<dbReference type="Proteomes" id="UP001596507">
    <property type="component" value="Unassembled WGS sequence"/>
</dbReference>
<feature type="transmembrane region" description="Helical" evidence="1">
    <location>
        <begin position="12"/>
        <end position="34"/>
    </location>
</feature>
<evidence type="ECO:0000313" key="3">
    <source>
        <dbReference type="EMBL" id="MFC7270308.1"/>
    </source>
</evidence>
<evidence type="ECO:0000313" key="4">
    <source>
        <dbReference type="Proteomes" id="UP001596507"/>
    </source>
</evidence>
<evidence type="ECO:0000256" key="1">
    <source>
        <dbReference type="SAM" id="Phobius"/>
    </source>
</evidence>
<dbReference type="InterPro" id="IPR013830">
    <property type="entry name" value="SGNH_hydro"/>
</dbReference>
<dbReference type="Pfam" id="PF13472">
    <property type="entry name" value="Lipase_GDSL_2"/>
    <property type="match status" value="1"/>
</dbReference>
<evidence type="ECO:0000259" key="2">
    <source>
        <dbReference type="Pfam" id="PF13472"/>
    </source>
</evidence>
<protein>
    <submittedName>
        <fullName evidence="3">SGNH/GDSL hydrolase family protein</fullName>
    </submittedName>
</protein>
<keyword evidence="1" id="KW-0812">Transmembrane</keyword>
<gene>
    <name evidence="3" type="ORF">ACFQRL_15190</name>
</gene>
<keyword evidence="3" id="KW-0378">Hydrolase</keyword>
<feature type="domain" description="SGNH hydrolase-type esterase" evidence="2">
    <location>
        <begin position="63"/>
        <end position="214"/>
    </location>
</feature>
<dbReference type="PROSITE" id="PS51257">
    <property type="entry name" value="PROKAR_LIPOPROTEIN"/>
    <property type="match status" value="1"/>
</dbReference>
<dbReference type="Gene3D" id="3.40.50.1110">
    <property type="entry name" value="SGNH hydrolase"/>
    <property type="match status" value="1"/>
</dbReference>